<dbReference type="eggNOG" id="COG0260">
    <property type="taxonomic scope" value="Bacteria"/>
</dbReference>
<feature type="binding site" evidence="8">
    <location>
        <position position="293"/>
    </location>
    <ligand>
        <name>Mn(2+)</name>
        <dbReference type="ChEBI" id="CHEBI:29035"/>
        <label>2</label>
    </ligand>
</feature>
<feature type="active site" evidence="8">
    <location>
        <position position="282"/>
    </location>
</feature>
<evidence type="ECO:0000256" key="6">
    <source>
        <dbReference type="ARBA" id="ARBA00022801"/>
    </source>
</evidence>
<comment type="function">
    <text evidence="8">Presumably involved in the processing and regular turnover of intracellular proteins. Catalyzes the removal of unsubstituted N-terminal amino acids from various peptides.</text>
</comment>
<feature type="active site" evidence="8">
    <location>
        <position position="356"/>
    </location>
</feature>
<dbReference type="Proteomes" id="UP000006034">
    <property type="component" value="Unassembled WGS sequence"/>
</dbReference>
<dbReference type="RefSeq" id="WP_005028031.1">
    <property type="nucleotide sequence ID" value="NZ_KE150238.1"/>
</dbReference>
<feature type="binding site" evidence="8">
    <location>
        <position position="352"/>
    </location>
    <ligand>
        <name>Mn(2+)</name>
        <dbReference type="ChEBI" id="CHEBI:29035"/>
        <label>1</label>
    </ligand>
</feature>
<comment type="cofactor">
    <cofactor evidence="8">
        <name>Mn(2+)</name>
        <dbReference type="ChEBI" id="CHEBI:29035"/>
    </cofactor>
    <text evidence="8">Binds 2 manganese ions per subunit.</text>
</comment>
<dbReference type="PROSITE" id="PS00631">
    <property type="entry name" value="CYTOSOL_AP"/>
    <property type="match status" value="1"/>
</dbReference>
<dbReference type="Pfam" id="PF00883">
    <property type="entry name" value="Peptidase_M17"/>
    <property type="match status" value="1"/>
</dbReference>
<keyword evidence="8" id="KW-0963">Cytoplasm</keyword>
<comment type="caution">
    <text evidence="10">The sequence shown here is derived from an EMBL/GenBank/DDBJ whole genome shotgun (WGS) entry which is preliminary data.</text>
</comment>
<dbReference type="GO" id="GO:0005737">
    <property type="term" value="C:cytoplasm"/>
    <property type="evidence" value="ECO:0007669"/>
    <property type="project" value="UniProtKB-SubCell"/>
</dbReference>
<comment type="similarity">
    <text evidence="3 8">Belongs to the peptidase M17 family.</text>
</comment>
<keyword evidence="7 8" id="KW-0464">Manganese</keyword>
<feature type="binding site" evidence="8">
    <location>
        <position position="354"/>
    </location>
    <ligand>
        <name>Mn(2+)</name>
        <dbReference type="ChEBI" id="CHEBI:29035"/>
        <label>2</label>
    </ligand>
</feature>
<keyword evidence="5 8" id="KW-0645">Protease</keyword>
<dbReference type="EC" id="3.4.11.10" evidence="8"/>
<dbReference type="GO" id="GO:0006508">
    <property type="term" value="P:proteolysis"/>
    <property type="evidence" value="ECO:0007669"/>
    <property type="project" value="UniProtKB-KW"/>
</dbReference>
<dbReference type="NCBIfam" id="NF002073">
    <property type="entry name" value="PRK00913.1-2"/>
    <property type="match status" value="1"/>
</dbReference>
<evidence type="ECO:0000256" key="8">
    <source>
        <dbReference type="HAMAP-Rule" id="MF_00181"/>
    </source>
</evidence>
<dbReference type="NCBIfam" id="NF002074">
    <property type="entry name" value="PRK00913.1-4"/>
    <property type="match status" value="1"/>
</dbReference>
<dbReference type="PANTHER" id="PTHR11963">
    <property type="entry name" value="LEUCINE AMINOPEPTIDASE-RELATED"/>
    <property type="match status" value="1"/>
</dbReference>
<dbReference type="SUPFAM" id="SSF53187">
    <property type="entry name" value="Zn-dependent exopeptidases"/>
    <property type="match status" value="1"/>
</dbReference>
<dbReference type="InterPro" id="IPR008283">
    <property type="entry name" value="Peptidase_M17_N"/>
</dbReference>
<sequence>MELRFQAGGPESWSADAVIVFLSEDEKLEKAYPELLDAAPWMSIAPGMRDFHGKKGEMGLLYGPPAHPLSRAVVVGLGKLDALTYAETLEEIRKGAGAAAVRCRELGVDTLALPVSGLARFNADVERTIEEIVCAAMLGLWRNKAFKSKEPEDADPRWLALLFCDANVPDFPRLAARRGETHAEAVILARNLANTPANSLTPEDMAEEARKLARRHDMNCEVLEREDIVSLGMGAFAAVAAGSANDPRLIILEHAPAGHADEAPLIVVGKGITFDSGGISIKPAAGMWEMKGDMGGAAAVMGLFEALGQLETPRRVIGLMACAENMPDARATRPGDVVKTLSGKTVEIVNTDAEGRLVLCDALTYAQRRWNPSMIVDVATLTGACVVALGDDVAGLFCQDATLAQRIKDFGDIVGEPYWPLPLWDRYFELLKSETADFANAGARAGGASSAAVFLKQFITFDGSWAHLDIAGPGFVTRKIPNCPAGGTGFAVRTLIELAENK</sequence>
<comment type="catalytic activity">
    <reaction evidence="1 8">
        <text>Release of an N-terminal amino acid, Xaa-|-Yaa-, in which Xaa is preferably Leu, but may be other amino acids including Pro although not Arg or Lys, and Yaa may be Pro. Amino acid amides and methyl esters are also readily hydrolyzed, but rates on arylamides are exceedingly low.</text>
        <dbReference type="EC" id="3.4.11.1"/>
    </reaction>
</comment>
<protein>
    <recommendedName>
        <fullName evidence="8">Probable cytosol aminopeptidase</fullName>
        <ecNumber evidence="8">3.4.11.1</ecNumber>
    </recommendedName>
    <alternativeName>
        <fullName evidence="8">Leucine aminopeptidase</fullName>
        <shortName evidence="8">LAP</shortName>
        <ecNumber evidence="8">3.4.11.10</ecNumber>
    </alternativeName>
    <alternativeName>
        <fullName evidence="8">Leucyl aminopeptidase</fullName>
    </alternativeName>
</protein>
<evidence type="ECO:0000256" key="5">
    <source>
        <dbReference type="ARBA" id="ARBA00022670"/>
    </source>
</evidence>
<dbReference type="PRINTS" id="PR00481">
    <property type="entry name" value="LAMNOPPTDASE"/>
</dbReference>
<feature type="binding site" evidence="8">
    <location>
        <position position="275"/>
    </location>
    <ligand>
        <name>Mn(2+)</name>
        <dbReference type="ChEBI" id="CHEBI:29035"/>
        <label>2</label>
    </ligand>
</feature>
<dbReference type="InterPro" id="IPR000819">
    <property type="entry name" value="Peptidase_M17_C"/>
</dbReference>
<gene>
    <name evidence="8" type="primary">pepA</name>
    <name evidence="10" type="ORF">HMPREF0179_02219</name>
</gene>
<comment type="subcellular location">
    <subcellularLocation>
        <location evidence="8">Cytoplasm</location>
    </subcellularLocation>
</comment>
<dbReference type="CDD" id="cd00433">
    <property type="entry name" value="Peptidase_M17"/>
    <property type="match status" value="1"/>
</dbReference>
<dbReference type="PANTHER" id="PTHR11963:SF23">
    <property type="entry name" value="CYTOSOL AMINOPEPTIDASE"/>
    <property type="match status" value="1"/>
</dbReference>
<feature type="binding site" evidence="8">
    <location>
        <position position="354"/>
    </location>
    <ligand>
        <name>Mn(2+)</name>
        <dbReference type="ChEBI" id="CHEBI:29035"/>
        <label>1</label>
    </ligand>
</feature>
<dbReference type="Pfam" id="PF02789">
    <property type="entry name" value="Peptidase_M17_N"/>
    <property type="match status" value="1"/>
</dbReference>
<dbReference type="InterPro" id="IPR043472">
    <property type="entry name" value="Macro_dom-like"/>
</dbReference>
<dbReference type="GO" id="GO:0070006">
    <property type="term" value="F:metalloaminopeptidase activity"/>
    <property type="evidence" value="ECO:0007669"/>
    <property type="project" value="InterPro"/>
</dbReference>
<dbReference type="SUPFAM" id="SSF52949">
    <property type="entry name" value="Macro domain-like"/>
    <property type="match status" value="1"/>
</dbReference>
<keyword evidence="4 8" id="KW-0031">Aminopeptidase</keyword>
<dbReference type="InterPro" id="IPR011356">
    <property type="entry name" value="Leucine_aapep/pepB"/>
</dbReference>
<dbReference type="OrthoDB" id="9809354at2"/>
<proteinExistence type="inferred from homology"/>
<dbReference type="InterPro" id="IPR023042">
    <property type="entry name" value="Peptidase_M17_leu_NH2_pept"/>
</dbReference>
<evidence type="ECO:0000313" key="10">
    <source>
        <dbReference type="EMBL" id="EFV44013.1"/>
    </source>
</evidence>
<evidence type="ECO:0000256" key="2">
    <source>
        <dbReference type="ARBA" id="ARBA00000967"/>
    </source>
</evidence>
<dbReference type="AlphaFoldDB" id="E5Y7Q4"/>
<accession>E5Y7Q4</accession>
<feature type="domain" description="Cytosol aminopeptidase" evidence="9">
    <location>
        <begin position="350"/>
        <end position="357"/>
    </location>
</feature>
<evidence type="ECO:0000256" key="1">
    <source>
        <dbReference type="ARBA" id="ARBA00000135"/>
    </source>
</evidence>
<dbReference type="HOGENOM" id="CLU_013734_2_2_7"/>
<comment type="catalytic activity">
    <reaction evidence="2 8">
        <text>Release of an N-terminal amino acid, preferentially leucine, but not glutamic or aspartic acids.</text>
        <dbReference type="EC" id="3.4.11.10"/>
    </reaction>
</comment>
<name>E5Y7Q4_BILW3</name>
<dbReference type="GO" id="GO:0030145">
    <property type="term" value="F:manganese ion binding"/>
    <property type="evidence" value="ECO:0007669"/>
    <property type="project" value="UniProtKB-UniRule"/>
</dbReference>
<dbReference type="EMBL" id="ADCP02000001">
    <property type="protein sequence ID" value="EFV44013.1"/>
    <property type="molecule type" value="Genomic_DNA"/>
</dbReference>
<evidence type="ECO:0000256" key="3">
    <source>
        <dbReference type="ARBA" id="ARBA00009528"/>
    </source>
</evidence>
<reference evidence="10 11" key="1">
    <citation type="submission" date="2010-10" db="EMBL/GenBank/DDBJ databases">
        <authorList>
            <consortium name="The Broad Institute Genome Sequencing Platform"/>
            <person name="Ward D."/>
            <person name="Earl A."/>
            <person name="Feldgarden M."/>
            <person name="Young S.K."/>
            <person name="Gargeya S."/>
            <person name="Zeng Q."/>
            <person name="Alvarado L."/>
            <person name="Berlin A."/>
            <person name="Bochicchio J."/>
            <person name="Chapman S.B."/>
            <person name="Chen Z."/>
            <person name="Freedman E."/>
            <person name="Gellesch M."/>
            <person name="Goldberg J."/>
            <person name="Griggs A."/>
            <person name="Gujja S."/>
            <person name="Heilman E."/>
            <person name="Heiman D."/>
            <person name="Howarth C."/>
            <person name="Mehta T."/>
            <person name="Neiman D."/>
            <person name="Pearson M."/>
            <person name="Roberts A."/>
            <person name="Saif S."/>
            <person name="Shea T."/>
            <person name="Shenoy N."/>
            <person name="Sisk P."/>
            <person name="Stolte C."/>
            <person name="Sykes S."/>
            <person name="White J."/>
            <person name="Yandava C."/>
            <person name="Allen-Vercoe E."/>
            <person name="Sibley C."/>
            <person name="Ambrose C.E."/>
            <person name="Strauss J."/>
            <person name="Daigneault M."/>
            <person name="Haas B."/>
            <person name="Nusbaum C."/>
            <person name="Birren B."/>
        </authorList>
    </citation>
    <scope>NUCLEOTIDE SEQUENCE [LARGE SCALE GENOMIC DNA]</scope>
    <source>
        <strain evidence="10 11">3_1_6</strain>
    </source>
</reference>
<keyword evidence="6 8" id="KW-0378">Hydrolase</keyword>
<evidence type="ECO:0000259" key="9">
    <source>
        <dbReference type="PROSITE" id="PS00631"/>
    </source>
</evidence>
<dbReference type="Gene3D" id="3.40.630.10">
    <property type="entry name" value="Zn peptidases"/>
    <property type="match status" value="1"/>
</dbReference>
<feature type="binding site" evidence="8">
    <location>
        <position position="270"/>
    </location>
    <ligand>
        <name>Mn(2+)</name>
        <dbReference type="ChEBI" id="CHEBI:29035"/>
        <label>2</label>
    </ligand>
</feature>
<keyword evidence="8" id="KW-0479">Metal-binding</keyword>
<evidence type="ECO:0000256" key="7">
    <source>
        <dbReference type="ARBA" id="ARBA00023211"/>
    </source>
</evidence>
<organism evidence="10 11">
    <name type="scientific">Bilophila wadsworthia (strain 3_1_6)</name>
    <dbReference type="NCBI Taxonomy" id="563192"/>
    <lineage>
        <taxon>Bacteria</taxon>
        <taxon>Pseudomonadati</taxon>
        <taxon>Thermodesulfobacteriota</taxon>
        <taxon>Desulfovibrionia</taxon>
        <taxon>Desulfovibrionales</taxon>
        <taxon>Desulfovibrionaceae</taxon>
        <taxon>Bilophila</taxon>
    </lineage>
</organism>
<dbReference type="EC" id="3.4.11.1" evidence="8"/>
<feature type="binding site" evidence="8">
    <location>
        <position position="275"/>
    </location>
    <ligand>
        <name>Mn(2+)</name>
        <dbReference type="ChEBI" id="CHEBI:29035"/>
        <label>1</label>
    </ligand>
</feature>
<dbReference type="Gene3D" id="3.40.220.10">
    <property type="entry name" value="Leucine Aminopeptidase, subunit E, domain 1"/>
    <property type="match status" value="1"/>
</dbReference>
<dbReference type="HAMAP" id="MF_00181">
    <property type="entry name" value="Cytosol_peptidase_M17"/>
    <property type="match status" value="1"/>
</dbReference>
<keyword evidence="11" id="KW-1185">Reference proteome</keyword>
<reference evidence="10 11" key="2">
    <citation type="submission" date="2013-04" db="EMBL/GenBank/DDBJ databases">
        <title>The Genome Sequence of Bilophila wadsworthia 3_1_6.</title>
        <authorList>
            <consortium name="The Broad Institute Genomics Platform"/>
            <person name="Earl A."/>
            <person name="Ward D."/>
            <person name="Feldgarden M."/>
            <person name="Gevers D."/>
            <person name="Sibley C."/>
            <person name="Strauss J."/>
            <person name="Allen-Vercoe E."/>
            <person name="Walker B."/>
            <person name="Young S."/>
            <person name="Zeng Q."/>
            <person name="Gargeya S."/>
            <person name="Fitzgerald M."/>
            <person name="Haas B."/>
            <person name="Abouelleil A."/>
            <person name="Allen A.W."/>
            <person name="Alvarado L."/>
            <person name="Arachchi H.M."/>
            <person name="Berlin A.M."/>
            <person name="Chapman S.B."/>
            <person name="Gainer-Dewar J."/>
            <person name="Goldberg J."/>
            <person name="Griggs A."/>
            <person name="Gujja S."/>
            <person name="Hansen M."/>
            <person name="Howarth C."/>
            <person name="Imamovic A."/>
            <person name="Ireland A."/>
            <person name="Larimer J."/>
            <person name="McCowan C."/>
            <person name="Murphy C."/>
            <person name="Pearson M."/>
            <person name="Poon T.W."/>
            <person name="Priest M."/>
            <person name="Roberts A."/>
            <person name="Saif S."/>
            <person name="Shea T."/>
            <person name="Sisk P."/>
            <person name="Sykes S."/>
            <person name="Wortman J."/>
            <person name="Nusbaum C."/>
            <person name="Birren B."/>
        </authorList>
    </citation>
    <scope>NUCLEOTIDE SEQUENCE [LARGE SCALE GENOMIC DNA]</scope>
    <source>
        <strain evidence="10 11">3_1_6</strain>
    </source>
</reference>
<evidence type="ECO:0000313" key="11">
    <source>
        <dbReference type="Proteomes" id="UP000006034"/>
    </source>
</evidence>
<dbReference type="STRING" id="563192.HMPREF0179_02219"/>
<dbReference type="GeneID" id="78085361"/>
<evidence type="ECO:0000256" key="4">
    <source>
        <dbReference type="ARBA" id="ARBA00022438"/>
    </source>
</evidence>